<dbReference type="Proteomes" id="UP000053911">
    <property type="component" value="Unassembled WGS sequence"/>
</dbReference>
<keyword evidence="7" id="KW-0411">Iron-sulfur</keyword>
<name>A0A101END6_9EURY</name>
<dbReference type="SMART" id="SM00729">
    <property type="entry name" value="Elp3"/>
    <property type="match status" value="1"/>
</dbReference>
<dbReference type="CDD" id="cd01335">
    <property type="entry name" value="Radical_SAM"/>
    <property type="match status" value="1"/>
</dbReference>
<evidence type="ECO:0000259" key="9">
    <source>
        <dbReference type="PROSITE" id="PS51918"/>
    </source>
</evidence>
<dbReference type="InterPro" id="IPR036724">
    <property type="entry name" value="Cobalamin-bd_sf"/>
</dbReference>
<keyword evidence="3" id="KW-0808">Transferase</keyword>
<dbReference type="CDD" id="cd02068">
    <property type="entry name" value="radical_SAM_B12_BD"/>
    <property type="match status" value="1"/>
</dbReference>
<dbReference type="GeneID" id="8096861"/>
<evidence type="ECO:0000256" key="7">
    <source>
        <dbReference type="ARBA" id="ARBA00023014"/>
    </source>
</evidence>
<accession>A0A101END6</accession>
<dbReference type="Pfam" id="PF02310">
    <property type="entry name" value="B12-binding"/>
    <property type="match status" value="1"/>
</dbReference>
<dbReference type="GO" id="GO:0051539">
    <property type="term" value="F:4 iron, 4 sulfur cluster binding"/>
    <property type="evidence" value="ECO:0007669"/>
    <property type="project" value="UniProtKB-KW"/>
</dbReference>
<sequence>MKIVLVRTNPGESGYASAYGYIAPSLGLVSLAGAVKDIAEVKIIDAEAKNLTEEETIEEIATFNPDVVGFTTIASTYVNPSIMIVRKMKERGINPIIVFGGHHATFTYPLILREGIDFVVIGEGEQTFREIIERLKEGKDIRSVRGIAYRDGQKVNVSYREPIVNLDNLPIPAYDLLDPDVYKASIVGKNVRIASIETSRGCPYNCEFCSASAMWGHAWRFKSNERVVDELKFVKNLGYNWVFFVDDNFVVPYKYEERIELLNSIIEEGLNEMNYMIQIRADIIAKHPELAEKLAEAGVKIAFMGIESGSEGVLKAMRKGLKKNDTLKAIQLLSEQEIITYGGVIIGAPYESRKDRKATYKFVQMLGDHGLDVVQISIYTPLPGSDSFYRALKNRALLTIDWDLYDVLHPIMRVKEKLWRLYFESREKTYMFYFKKWLHNIEGKAEKYSKPILSTGKRYVLHRIPHYLKNFLKLPVESFLVQRRILNSAKKLDDYTIKILEEVYTRHLTSYLKMFHEVINQGKHTKS</sequence>
<dbReference type="Gene3D" id="3.40.50.280">
    <property type="entry name" value="Cobalamin-binding domain"/>
    <property type="match status" value="1"/>
</dbReference>
<keyword evidence="4" id="KW-0949">S-adenosyl-L-methionine</keyword>
<evidence type="ECO:0000259" key="8">
    <source>
        <dbReference type="PROSITE" id="PS51332"/>
    </source>
</evidence>
<dbReference type="SUPFAM" id="SSF52242">
    <property type="entry name" value="Cobalamin (vitamin B12)-binding domain"/>
    <property type="match status" value="1"/>
</dbReference>
<dbReference type="PANTHER" id="PTHR43409:SF7">
    <property type="entry name" value="BLL1977 PROTEIN"/>
    <property type="match status" value="1"/>
</dbReference>
<protein>
    <submittedName>
        <fullName evidence="10">Fe-S oxidoreductase</fullName>
    </submittedName>
</protein>
<dbReference type="Gene3D" id="3.80.30.20">
    <property type="entry name" value="tm_1862 like domain"/>
    <property type="match status" value="1"/>
</dbReference>
<evidence type="ECO:0000313" key="11">
    <source>
        <dbReference type="Proteomes" id="UP000053911"/>
    </source>
</evidence>
<dbReference type="PROSITE" id="PS51332">
    <property type="entry name" value="B12_BINDING"/>
    <property type="match status" value="1"/>
</dbReference>
<dbReference type="EMBL" id="LGFD01000003">
    <property type="protein sequence ID" value="KUK18478.1"/>
    <property type="molecule type" value="Genomic_DNA"/>
</dbReference>
<keyword evidence="2" id="KW-0489">Methyltransferase</keyword>
<dbReference type="SFLD" id="SFLDG01082">
    <property type="entry name" value="B12-binding_domain_containing"/>
    <property type="match status" value="1"/>
</dbReference>
<evidence type="ECO:0000313" key="10">
    <source>
        <dbReference type="EMBL" id="KUK18478.1"/>
    </source>
</evidence>
<dbReference type="AlphaFoldDB" id="A0A101END6"/>
<dbReference type="Pfam" id="PF04055">
    <property type="entry name" value="Radical_SAM"/>
    <property type="match status" value="1"/>
</dbReference>
<dbReference type="InterPro" id="IPR023404">
    <property type="entry name" value="rSAM_horseshoe"/>
</dbReference>
<dbReference type="InterPro" id="IPR034466">
    <property type="entry name" value="Methyltransferase_Class_B"/>
</dbReference>
<organism evidence="10 11">
    <name type="scientific">Thermococcus sibiricus</name>
    <dbReference type="NCBI Taxonomy" id="172049"/>
    <lineage>
        <taxon>Archaea</taxon>
        <taxon>Methanobacteriati</taxon>
        <taxon>Methanobacteriota</taxon>
        <taxon>Thermococci</taxon>
        <taxon>Thermococcales</taxon>
        <taxon>Thermococcaceae</taxon>
        <taxon>Thermococcus</taxon>
    </lineage>
</organism>
<proteinExistence type="predicted"/>
<dbReference type="InterPro" id="IPR006158">
    <property type="entry name" value="Cobalamin-bd"/>
</dbReference>
<dbReference type="GO" id="GO:0031419">
    <property type="term" value="F:cobalamin binding"/>
    <property type="evidence" value="ECO:0007669"/>
    <property type="project" value="InterPro"/>
</dbReference>
<dbReference type="GO" id="GO:0005829">
    <property type="term" value="C:cytosol"/>
    <property type="evidence" value="ECO:0007669"/>
    <property type="project" value="TreeGrafter"/>
</dbReference>
<dbReference type="SUPFAM" id="SSF102114">
    <property type="entry name" value="Radical SAM enzymes"/>
    <property type="match status" value="1"/>
</dbReference>
<gene>
    <name evidence="10" type="ORF">XD54_0208</name>
</gene>
<dbReference type="InterPro" id="IPR051198">
    <property type="entry name" value="BchE-like"/>
</dbReference>
<dbReference type="SFLD" id="SFLDG01123">
    <property type="entry name" value="methyltransferase_(Class_B)"/>
    <property type="match status" value="1"/>
</dbReference>
<evidence type="ECO:0000256" key="4">
    <source>
        <dbReference type="ARBA" id="ARBA00022691"/>
    </source>
</evidence>
<dbReference type="GO" id="GO:0003824">
    <property type="term" value="F:catalytic activity"/>
    <property type="evidence" value="ECO:0007669"/>
    <property type="project" value="InterPro"/>
</dbReference>
<evidence type="ECO:0000256" key="3">
    <source>
        <dbReference type="ARBA" id="ARBA00022679"/>
    </source>
</evidence>
<comment type="cofactor">
    <cofactor evidence="1">
        <name>[4Fe-4S] cluster</name>
        <dbReference type="ChEBI" id="CHEBI:49883"/>
    </cofactor>
</comment>
<evidence type="ECO:0000256" key="2">
    <source>
        <dbReference type="ARBA" id="ARBA00022603"/>
    </source>
</evidence>
<dbReference type="InterPro" id="IPR007197">
    <property type="entry name" value="rSAM"/>
</dbReference>
<evidence type="ECO:0000256" key="6">
    <source>
        <dbReference type="ARBA" id="ARBA00023004"/>
    </source>
</evidence>
<keyword evidence="6" id="KW-0408">Iron</keyword>
<comment type="caution">
    <text evidence="10">The sequence shown here is derived from an EMBL/GenBank/DDBJ whole genome shotgun (WGS) entry which is preliminary data.</text>
</comment>
<keyword evidence="5" id="KW-0479">Metal-binding</keyword>
<dbReference type="OMA" id="KDCHDLG"/>
<dbReference type="InterPro" id="IPR058240">
    <property type="entry name" value="rSAM_sf"/>
</dbReference>
<dbReference type="PROSITE" id="PS51918">
    <property type="entry name" value="RADICAL_SAM"/>
    <property type="match status" value="1"/>
</dbReference>
<dbReference type="SFLD" id="SFLDS00029">
    <property type="entry name" value="Radical_SAM"/>
    <property type="match status" value="1"/>
</dbReference>
<reference evidence="11" key="1">
    <citation type="journal article" date="2015" name="MBio">
        <title>Genome-Resolved Metagenomic Analysis Reveals Roles for Candidate Phyla and Other Microbial Community Members in Biogeochemical Transformations in Oil Reservoirs.</title>
        <authorList>
            <person name="Hu P."/>
            <person name="Tom L."/>
            <person name="Singh A."/>
            <person name="Thomas B.C."/>
            <person name="Baker B.J."/>
            <person name="Piceno Y.M."/>
            <person name="Andersen G.L."/>
            <person name="Banfield J.F."/>
        </authorList>
    </citation>
    <scope>NUCLEOTIDE SEQUENCE [LARGE SCALE GENOMIC DNA]</scope>
</reference>
<dbReference type="GO" id="GO:0046872">
    <property type="term" value="F:metal ion binding"/>
    <property type="evidence" value="ECO:0007669"/>
    <property type="project" value="UniProtKB-KW"/>
</dbReference>
<evidence type="ECO:0000256" key="5">
    <source>
        <dbReference type="ARBA" id="ARBA00022723"/>
    </source>
</evidence>
<dbReference type="PATRIC" id="fig|172049.5.peg.672"/>
<dbReference type="RefSeq" id="WP_015850116.1">
    <property type="nucleotide sequence ID" value="NZ_LGFD01000003.1"/>
</dbReference>
<feature type="domain" description="Radical SAM core" evidence="9">
    <location>
        <begin position="188"/>
        <end position="421"/>
    </location>
</feature>
<dbReference type="InterPro" id="IPR006638">
    <property type="entry name" value="Elp3/MiaA/NifB-like_rSAM"/>
</dbReference>
<evidence type="ECO:0000256" key="1">
    <source>
        <dbReference type="ARBA" id="ARBA00001966"/>
    </source>
</evidence>
<dbReference type="PANTHER" id="PTHR43409">
    <property type="entry name" value="ANAEROBIC MAGNESIUM-PROTOPORPHYRIN IX MONOMETHYL ESTER CYCLASE-RELATED"/>
    <property type="match status" value="1"/>
</dbReference>
<feature type="domain" description="B12-binding" evidence="8">
    <location>
        <begin position="10"/>
        <end position="142"/>
    </location>
</feature>